<accession>A0A3A8EHZ6</accession>
<evidence type="ECO:0000256" key="1">
    <source>
        <dbReference type="SAM" id="Phobius"/>
    </source>
</evidence>
<dbReference type="EMBL" id="RAXU01000011">
    <property type="protein sequence ID" value="RKG33116.1"/>
    <property type="molecule type" value="Genomic_DNA"/>
</dbReference>
<comment type="caution">
    <text evidence="2">The sequence shown here is derived from an EMBL/GenBank/DDBJ whole genome shotgun (WGS) entry which is preliminary data.</text>
</comment>
<dbReference type="AlphaFoldDB" id="A0A3A8EHZ6"/>
<name>A0A3A8EHZ6_9GAMM</name>
<keyword evidence="3" id="KW-1185">Reference proteome</keyword>
<reference evidence="2 3" key="1">
    <citation type="submission" date="2018-09" db="EMBL/GenBank/DDBJ databases">
        <title>The draft genome of Acinetobacter spp. strains.</title>
        <authorList>
            <person name="Qin J."/>
            <person name="Feng Y."/>
            <person name="Zong Z."/>
        </authorList>
    </citation>
    <scope>NUCLEOTIDE SEQUENCE [LARGE SCALE GENOMIC DNA]</scope>
    <source>
        <strain evidence="2 3">WCHAc060096</strain>
    </source>
</reference>
<organism evidence="2 3">
    <name type="scientific">Acinetobacter guerrae</name>
    <dbReference type="NCBI Taxonomy" id="1843371"/>
    <lineage>
        <taxon>Bacteria</taxon>
        <taxon>Pseudomonadati</taxon>
        <taxon>Pseudomonadota</taxon>
        <taxon>Gammaproteobacteria</taxon>
        <taxon>Moraxellales</taxon>
        <taxon>Moraxellaceae</taxon>
        <taxon>Acinetobacter</taxon>
    </lineage>
</organism>
<feature type="transmembrane region" description="Helical" evidence="1">
    <location>
        <begin position="7"/>
        <end position="24"/>
    </location>
</feature>
<evidence type="ECO:0000313" key="2">
    <source>
        <dbReference type="EMBL" id="RKG33116.1"/>
    </source>
</evidence>
<evidence type="ECO:0000313" key="3">
    <source>
        <dbReference type="Proteomes" id="UP000269001"/>
    </source>
</evidence>
<protein>
    <submittedName>
        <fullName evidence="2">Uncharacterized protein</fullName>
    </submittedName>
</protein>
<dbReference type="Proteomes" id="UP000269001">
    <property type="component" value="Unassembled WGS sequence"/>
</dbReference>
<dbReference type="RefSeq" id="WP_120370329.1">
    <property type="nucleotide sequence ID" value="NZ_RAXU01000011.1"/>
</dbReference>
<keyword evidence="1" id="KW-0472">Membrane</keyword>
<proteinExistence type="predicted"/>
<gene>
    <name evidence="2" type="ORF">D7V21_09830</name>
</gene>
<keyword evidence="1" id="KW-1133">Transmembrane helix</keyword>
<keyword evidence="1" id="KW-0812">Transmembrane</keyword>
<sequence>MGNEKKVGYFLILILFSFMIFFFLKDENSNFKISLIGDDLEIFFPNKIFVRSFEVLDYESVSLNKVNGSFEYKKILSKNYYKDTRGIRINSISNYNIKSNHAYFYQMGQEDVKNPNQNFKTLGFCINKKDVLLQKSREKDADFIKKCHKIN</sequence>